<evidence type="ECO:0000313" key="2">
    <source>
        <dbReference type="Proteomes" id="UP000053647"/>
    </source>
</evidence>
<gene>
    <name evidence="1" type="ORF">PAXINDRAFT_18934</name>
</gene>
<sequence length="108" mass="12124">MSDQISKFCNYVNNHDDDFVRRLADAVQYPSIGSDETQEGRQYVIDMGGWLHAQLAHFVAKPEDAQVVNLGFQDDTDPNLGLPPLILGRIGEDLPYRLSCLCRRTITG</sequence>
<dbReference type="EMBL" id="KN819754">
    <property type="protein sequence ID" value="KIJ07898.1"/>
    <property type="molecule type" value="Genomic_DNA"/>
</dbReference>
<dbReference type="Gene3D" id="3.40.630.10">
    <property type="entry name" value="Zn peptidases"/>
    <property type="match status" value="1"/>
</dbReference>
<dbReference type="OrthoDB" id="10455076at2759"/>
<proteinExistence type="predicted"/>
<dbReference type="Proteomes" id="UP000053647">
    <property type="component" value="Unassembled WGS sequence"/>
</dbReference>
<reference evidence="2" key="2">
    <citation type="submission" date="2015-01" db="EMBL/GenBank/DDBJ databases">
        <title>Evolutionary Origins and Diversification of the Mycorrhizal Mutualists.</title>
        <authorList>
            <consortium name="DOE Joint Genome Institute"/>
            <consortium name="Mycorrhizal Genomics Consortium"/>
            <person name="Kohler A."/>
            <person name="Kuo A."/>
            <person name="Nagy L.G."/>
            <person name="Floudas D."/>
            <person name="Copeland A."/>
            <person name="Barry K.W."/>
            <person name="Cichocki N."/>
            <person name="Veneault-Fourrey C."/>
            <person name="LaButti K."/>
            <person name="Lindquist E.A."/>
            <person name="Lipzen A."/>
            <person name="Lundell T."/>
            <person name="Morin E."/>
            <person name="Murat C."/>
            <person name="Riley R."/>
            <person name="Ohm R."/>
            <person name="Sun H."/>
            <person name="Tunlid A."/>
            <person name="Henrissat B."/>
            <person name="Grigoriev I.V."/>
            <person name="Hibbett D.S."/>
            <person name="Martin F."/>
        </authorList>
    </citation>
    <scope>NUCLEOTIDE SEQUENCE [LARGE SCALE GENOMIC DNA]</scope>
    <source>
        <strain evidence="2">ATCC 200175</strain>
    </source>
</reference>
<dbReference type="AlphaFoldDB" id="A0A0C9T9X8"/>
<name>A0A0C9T9X8_PAXIN</name>
<protein>
    <submittedName>
        <fullName evidence="1">Uncharacterized protein</fullName>
    </submittedName>
</protein>
<reference evidence="1 2" key="1">
    <citation type="submission" date="2014-06" db="EMBL/GenBank/DDBJ databases">
        <authorList>
            <consortium name="DOE Joint Genome Institute"/>
            <person name="Kuo A."/>
            <person name="Kohler A."/>
            <person name="Nagy L.G."/>
            <person name="Floudas D."/>
            <person name="Copeland A."/>
            <person name="Barry K.W."/>
            <person name="Cichocki N."/>
            <person name="Veneault-Fourrey C."/>
            <person name="LaButti K."/>
            <person name="Lindquist E.A."/>
            <person name="Lipzen A."/>
            <person name="Lundell T."/>
            <person name="Morin E."/>
            <person name="Murat C."/>
            <person name="Sun H."/>
            <person name="Tunlid A."/>
            <person name="Henrissat B."/>
            <person name="Grigoriev I.V."/>
            <person name="Hibbett D.S."/>
            <person name="Martin F."/>
            <person name="Nordberg H.P."/>
            <person name="Cantor M.N."/>
            <person name="Hua S.X."/>
        </authorList>
    </citation>
    <scope>NUCLEOTIDE SEQUENCE [LARGE SCALE GENOMIC DNA]</scope>
    <source>
        <strain evidence="1 2">ATCC 200175</strain>
    </source>
</reference>
<evidence type="ECO:0000313" key="1">
    <source>
        <dbReference type="EMBL" id="KIJ07898.1"/>
    </source>
</evidence>
<organism evidence="1 2">
    <name type="scientific">Paxillus involutus ATCC 200175</name>
    <dbReference type="NCBI Taxonomy" id="664439"/>
    <lineage>
        <taxon>Eukaryota</taxon>
        <taxon>Fungi</taxon>
        <taxon>Dikarya</taxon>
        <taxon>Basidiomycota</taxon>
        <taxon>Agaricomycotina</taxon>
        <taxon>Agaricomycetes</taxon>
        <taxon>Agaricomycetidae</taxon>
        <taxon>Boletales</taxon>
        <taxon>Paxilineae</taxon>
        <taxon>Paxillaceae</taxon>
        <taxon>Paxillus</taxon>
    </lineage>
</organism>
<accession>A0A0C9T9X8</accession>
<keyword evidence="2" id="KW-1185">Reference proteome</keyword>
<dbReference type="HOGENOM" id="CLU_2197749_0_0_1"/>